<dbReference type="Pfam" id="PF13630">
    <property type="entry name" value="SdpI"/>
    <property type="match status" value="1"/>
</dbReference>
<keyword evidence="1" id="KW-0812">Transmembrane</keyword>
<keyword evidence="3" id="KW-1185">Reference proteome</keyword>
<dbReference type="InterPro" id="IPR025962">
    <property type="entry name" value="SdpI/YhfL"/>
</dbReference>
<proteinExistence type="predicted"/>
<dbReference type="EMBL" id="CP070608">
    <property type="protein sequence ID" value="QSE96119.1"/>
    <property type="molecule type" value="Genomic_DNA"/>
</dbReference>
<dbReference type="Proteomes" id="UP000662783">
    <property type="component" value="Chromosome"/>
</dbReference>
<accession>A0A974WDK0</accession>
<keyword evidence="1" id="KW-1133">Transmembrane helix</keyword>
<feature type="transmembrane region" description="Helical" evidence="1">
    <location>
        <begin position="69"/>
        <end position="88"/>
    </location>
</feature>
<gene>
    <name evidence="2" type="ORF">JR347_10875</name>
</gene>
<evidence type="ECO:0000313" key="2">
    <source>
        <dbReference type="EMBL" id="QSE96119.1"/>
    </source>
</evidence>
<dbReference type="AlphaFoldDB" id="A0A974WDK0"/>
<reference evidence="2" key="1">
    <citation type="submission" date="2021-02" db="EMBL/GenBank/DDBJ databases">
        <title>Fulvivirga sp. S481 isolated from sea water.</title>
        <authorList>
            <person name="Bae S.S."/>
            <person name="Baek K."/>
        </authorList>
    </citation>
    <scope>NUCLEOTIDE SEQUENCE</scope>
    <source>
        <strain evidence="2">S481</strain>
    </source>
</reference>
<keyword evidence="1" id="KW-0472">Membrane</keyword>
<feature type="transmembrane region" description="Helical" evidence="1">
    <location>
        <begin position="100"/>
        <end position="122"/>
    </location>
</feature>
<name>A0A974WDK0_9BACT</name>
<evidence type="ECO:0000313" key="3">
    <source>
        <dbReference type="Proteomes" id="UP000662783"/>
    </source>
</evidence>
<evidence type="ECO:0000256" key="1">
    <source>
        <dbReference type="SAM" id="Phobius"/>
    </source>
</evidence>
<dbReference type="KEGG" id="fuv:JR347_10875"/>
<organism evidence="2 3">
    <name type="scientific">Fulvivirga lutea</name>
    <dbReference type="NCBI Taxonomy" id="2810512"/>
    <lineage>
        <taxon>Bacteria</taxon>
        <taxon>Pseudomonadati</taxon>
        <taxon>Bacteroidota</taxon>
        <taxon>Cytophagia</taxon>
        <taxon>Cytophagales</taxon>
        <taxon>Fulvivirgaceae</taxon>
        <taxon>Fulvivirga</taxon>
    </lineage>
</organism>
<dbReference type="RefSeq" id="WP_205720632.1">
    <property type="nucleotide sequence ID" value="NZ_CP070608.1"/>
</dbReference>
<sequence length="129" mass="15370">MHPETTEETHIFIWITISLTALFFTMLIILIQKKGWADERNALVGFRSIMAFRSEKTWQFANRHFFASWLYLNISAFIANNILFIVYNNFCTAYKLTVKYYAILFLLMVLSIEIITLIKFNWKGELRKK</sequence>
<feature type="transmembrane region" description="Helical" evidence="1">
    <location>
        <begin position="12"/>
        <end position="31"/>
    </location>
</feature>
<protein>
    <submittedName>
        <fullName evidence="2">SdpI family protein</fullName>
    </submittedName>
</protein>